<evidence type="ECO:0008006" key="3">
    <source>
        <dbReference type="Google" id="ProtNLM"/>
    </source>
</evidence>
<proteinExistence type="predicted"/>
<dbReference type="Proteomes" id="UP000006552">
    <property type="component" value="Chromosome"/>
</dbReference>
<name>Q5P2D4_AROAE</name>
<dbReference type="InterPro" id="IPR017467">
    <property type="entry name" value="CHP03016_PEP-CTERM"/>
</dbReference>
<reference evidence="1 2" key="1">
    <citation type="journal article" date="2005" name="Arch. Microbiol.">
        <title>The genome sequence of an anaerobic aromatic-degrading denitrifying bacterium, strain EbN1.</title>
        <authorList>
            <person name="Rabus R."/>
            <person name="Kube M."/>
            <person name="Heider J."/>
            <person name="Beck A."/>
            <person name="Heitmann K."/>
            <person name="Widdel F."/>
            <person name="Reinhardt R."/>
        </authorList>
    </citation>
    <scope>NUCLEOTIDE SEQUENCE [LARGE SCALE GENOMIC DNA]</scope>
    <source>
        <strain evidence="1 2">EbN1</strain>
    </source>
</reference>
<evidence type="ECO:0000313" key="2">
    <source>
        <dbReference type="Proteomes" id="UP000006552"/>
    </source>
</evidence>
<gene>
    <name evidence="1" type="ORF">ebA4252</name>
</gene>
<dbReference type="EMBL" id="CR555306">
    <property type="protein sequence ID" value="CAI08530.1"/>
    <property type="molecule type" value="Genomic_DNA"/>
</dbReference>
<accession>Q5P2D4</accession>
<sequence length="513" mass="56412">MRTRGQTRQPETRRCCGGSASMKLLALAGVMIVAGNVNAQVFIVQPSIHSRLTYSDNSRATENGGGDWIAEVTPAIAIARDQGRITGNLDARLRSVMYANDSDRNTSFVAMQGRGQVEAVEDVLFVDMSALVSRNNRSDLRGRSSQDFLSTDSGNETRIFSLGPRLHFRLGAGPEGVASYRMNWLDSGSGILSRTVENTRGQLSDPHAFGRVGWSLDYSRADTRYDDATDSEVSEEIARATIFLYVSPQLRLRAIAGHESNEYSVLSGESSSITGAGFDWNPTPRTTLSATAEDRIFGRSYYLDFNHRRPLSWWNVSYSRDITSSLETNGSVFDDPAFRSLFDALATEVPDPFEREALVRQQLGYPGIGLRDTFVTNNYFLARTLRGSVSLVGARNVLTLSLQRRERSRLGEPLVSDPRDDLSLFNDVETRSGTVSLSHSLSPAATLNTSVVRSYSEGSGTSDAETRRTTFSLGVSSRFGRRTAGSLIYRHQRASGTSDFTENILTASVGMQF</sequence>
<dbReference type="SUPFAM" id="SSF56935">
    <property type="entry name" value="Porins"/>
    <property type="match status" value="1"/>
</dbReference>
<evidence type="ECO:0000313" key="1">
    <source>
        <dbReference type="EMBL" id="CAI08530.1"/>
    </source>
</evidence>
<dbReference type="HOGENOM" id="CLU_037738_0_0_4"/>
<dbReference type="KEGG" id="eba:ebA4252"/>
<dbReference type="AlphaFoldDB" id="Q5P2D4"/>
<dbReference type="STRING" id="76114.ebA4252"/>
<keyword evidence="2" id="KW-1185">Reference proteome</keyword>
<dbReference type="eggNOG" id="ENOG502Z9WX">
    <property type="taxonomic scope" value="Bacteria"/>
</dbReference>
<protein>
    <recommendedName>
        <fullName evidence="3">TIGR03016 family PEP-CTERM system-associated outer membrane protein</fullName>
    </recommendedName>
</protein>
<dbReference type="NCBIfam" id="TIGR03016">
    <property type="entry name" value="pepcterm_hypo_1"/>
    <property type="match status" value="1"/>
</dbReference>
<organism evidence="1 2">
    <name type="scientific">Aromatoleum aromaticum (strain DSM 19018 / LMG 30748 / EbN1)</name>
    <name type="common">Azoarcus sp. (strain EbN1)</name>
    <dbReference type="NCBI Taxonomy" id="76114"/>
    <lineage>
        <taxon>Bacteria</taxon>
        <taxon>Pseudomonadati</taxon>
        <taxon>Pseudomonadota</taxon>
        <taxon>Betaproteobacteria</taxon>
        <taxon>Rhodocyclales</taxon>
        <taxon>Rhodocyclaceae</taxon>
        <taxon>Aromatoleum</taxon>
    </lineage>
</organism>